<evidence type="ECO:0000256" key="1">
    <source>
        <dbReference type="SAM" id="MobiDB-lite"/>
    </source>
</evidence>
<dbReference type="AlphaFoldDB" id="A0A5E4BK53"/>
<feature type="compositionally biased region" description="Basic and acidic residues" evidence="1">
    <location>
        <begin position="1"/>
        <end position="17"/>
    </location>
</feature>
<proteinExistence type="predicted"/>
<gene>
    <name evidence="2" type="ORF">MONAX_5E021217</name>
</gene>
<evidence type="ECO:0000313" key="2">
    <source>
        <dbReference type="EMBL" id="VTJ69319.1"/>
    </source>
</evidence>
<organism evidence="2 3">
    <name type="scientific">Marmota monax</name>
    <name type="common">Woodchuck</name>
    <dbReference type="NCBI Taxonomy" id="9995"/>
    <lineage>
        <taxon>Eukaryota</taxon>
        <taxon>Metazoa</taxon>
        <taxon>Chordata</taxon>
        <taxon>Craniata</taxon>
        <taxon>Vertebrata</taxon>
        <taxon>Euteleostomi</taxon>
        <taxon>Mammalia</taxon>
        <taxon>Eutheria</taxon>
        <taxon>Euarchontoglires</taxon>
        <taxon>Glires</taxon>
        <taxon>Rodentia</taxon>
        <taxon>Sciuromorpha</taxon>
        <taxon>Sciuridae</taxon>
        <taxon>Xerinae</taxon>
        <taxon>Marmotini</taxon>
        <taxon>Marmota</taxon>
    </lineage>
</organism>
<dbReference type="EMBL" id="CABDUW010000457">
    <property type="protein sequence ID" value="VTJ69319.1"/>
    <property type="molecule type" value="Genomic_DNA"/>
</dbReference>
<sequence>MTVKRRLAEDPLKEPPSKSRVVSLSSARRLPDRRVLSLKEEELILVSGASLEMASA</sequence>
<feature type="region of interest" description="Disordered" evidence="1">
    <location>
        <begin position="1"/>
        <end position="25"/>
    </location>
</feature>
<accession>A0A5E4BK53</accession>
<comment type="caution">
    <text evidence="2">The sequence shown here is derived from an EMBL/GenBank/DDBJ whole genome shotgun (WGS) entry which is preliminary data.</text>
</comment>
<protein>
    <submittedName>
        <fullName evidence="2">Uncharacterized protein</fullName>
    </submittedName>
</protein>
<keyword evidence="3" id="KW-1185">Reference proteome</keyword>
<name>A0A5E4BK53_MARMO</name>
<reference evidence="2" key="1">
    <citation type="submission" date="2019-04" db="EMBL/GenBank/DDBJ databases">
        <authorList>
            <person name="Alioto T."/>
            <person name="Alioto T."/>
        </authorList>
    </citation>
    <scope>NUCLEOTIDE SEQUENCE [LARGE SCALE GENOMIC DNA]</scope>
</reference>
<dbReference type="Proteomes" id="UP000335636">
    <property type="component" value="Unassembled WGS sequence"/>
</dbReference>
<evidence type="ECO:0000313" key="3">
    <source>
        <dbReference type="Proteomes" id="UP000335636"/>
    </source>
</evidence>
<feature type="non-terminal residue" evidence="2">
    <location>
        <position position="56"/>
    </location>
</feature>